<organism evidence="1 2">
    <name type="scientific">Plasmodium vinckei vinckei</name>
    <dbReference type="NCBI Taxonomy" id="54757"/>
    <lineage>
        <taxon>Eukaryota</taxon>
        <taxon>Sar</taxon>
        <taxon>Alveolata</taxon>
        <taxon>Apicomplexa</taxon>
        <taxon>Aconoidasida</taxon>
        <taxon>Haemosporida</taxon>
        <taxon>Plasmodiidae</taxon>
        <taxon>Plasmodium</taxon>
        <taxon>Plasmodium (Vinckeia)</taxon>
    </lineage>
</organism>
<dbReference type="EMBL" id="LR215067">
    <property type="protein sequence ID" value="VEV57514.1"/>
    <property type="molecule type" value="Genomic_DNA"/>
</dbReference>
<dbReference type="GeneID" id="19960526"/>
<accession>A0A449BVQ1</accession>
<evidence type="ECO:0000313" key="1">
    <source>
        <dbReference type="EMBL" id="VEV57514.1"/>
    </source>
</evidence>
<dbReference type="Proteomes" id="UP000290582">
    <property type="component" value="Chromosome PVVCY_11"/>
</dbReference>
<dbReference type="VEuPathDB" id="PlasmoDB:PVVCY_1104000"/>
<protein>
    <submittedName>
        <fullName evidence="1">Uncharacterized protein</fullName>
    </submittedName>
</protein>
<reference evidence="1 2" key="1">
    <citation type="submission" date="2019-01" db="EMBL/GenBank/DDBJ databases">
        <authorList>
            <person name="Ramaprasad A."/>
        </authorList>
    </citation>
    <scope>NUCLEOTIDE SEQUENCE [LARGE SCALE GENOMIC DNA]</scope>
</reference>
<sequence length="1527" mass="181936">MMSNLKKRSYDFSKRNKIESSLSKDNEIFVDNFLSHENNLDYNKKKTKNNHIEEGKIQNDNIFCKLKDFYKIDNAKSFRHKTDKLSEYKLNENYPNMITKFNMTETELNNQICTNTISYVLEKDILENSFEIENKKVSSKEKKMNKKNISYERIFSKSQNNSKTKLKNRIRNKKYARKYSYTSEYCNDEIAKIKNVVNRNNFLNTPQKCIIEKTNMKNYIKEVVDNEYNLCGTQNMLKHKNDIENILTKDAKNEELKTKKLDKDEEEETIKDTSCVIKKNIQNDELINHQTNIYNTSIINIKSEESGINEISKRARAKDKCAYKFVDNYLNHTPTIFDINRKGYVKMEKNEKVFNGNNIQNSINIRVDETNYDNDVIKNEGYHSQTSVFSKYFINNDELYEEIKENKPTNNGIENINYNLKEKPVNEYNKHACIDRLSFSDIQNNVSVYDEQIFHENDYNNISSNKYLVNYLHKKKDQDNLKDNIVEKREKIKSIHSDFLKFIDSDNDLMKWKNDSCCDNILVTSSPISNHKDEKIHEILKIEEIAKVEKNKSGEIYLIENKISSINSNKVNENSRKNDQEKCIENGIIDKINTINNKKYFLEKKAKNSDKSSKLDPYENDTSKNLIKYGEDFDNIQSYSKYKDNKKELLIMGGCVVSKKEEITNLESVKVETKKNLGNNYLNKLKLIYKKEKKILEVNVKYVERYLYFKVILNTYSKNNIIYMNEHNIDFKLSKVLFYKDIVKKINKRNFKRIMKSLDFYGYVYNNIFLKKLYNRMNINKWLYNTNFFNQIFTKDLLQIEIFYDLVYQFLYMDENFINFFFTKNGGNFTKSFYLYNKKKSIKLMNKLIMNLNRINPKTDDVVNFLYAFFSQGNEAITDDEYLIQNTKKGKTSRNTNEIKESNIEEYVILKSSSSVDILDRSIKKYNKNRRKKKCKNSHIYIKHRKFKKSLLRNVLNKIWSHTDLYIKEEVYYDQNFIIRKKIKKKKKFEQISNIIYNNYYTTNESSDYTYLISDEEQQYYSLNKSQEININEKANETIYTDSYNQHVISENPENFGINYQENNYDDENYENIINNNININNNSIKRVGNAFHSLDSLPNVSLDLYSVDSDAVHKNDYPISLCLKEEEKCNVDKFIKDISHIGMRISLKENKINYFNCFDANLKVKIKNHLLSNINYNISNDGDHISAFLPIWPRTPDYFGYKIGRNIKKGFNIIKENIKEGRTNPEDIERDDTIFNRMNDQTRDNRNGMKDDICSVSTNWLSKYDELNKLKNKVFDWNKINNNMHDSEYNNIFMKDNYGDKNKIKNIDEIKIKDCCFIINIKIYPLRTLALYVLYNSIYKDKNIKFVKFYSNSINKEIREWLLLFLLPNFINKCIHKVTYPLKLTKNIFSESSEYYEDFFSNEYSKVNDIEKIIIYTKNNSDEQIEICPFFFCYIWLKSTKSPIDKWVSSKINEILFTFPFSNFLLSKYFSSFVLFIQLFHICLDIDHMYLCKSHFYVSLKHNISFLHESLVNVLFSTNVLKMKDT</sequence>
<dbReference type="OrthoDB" id="371701at2759"/>
<evidence type="ECO:0000313" key="2">
    <source>
        <dbReference type="Proteomes" id="UP000290582"/>
    </source>
</evidence>
<name>A0A449BVQ1_PLAVN</name>
<dbReference type="KEGG" id="pvv:PVVCY_1104000"/>
<dbReference type="RefSeq" id="XP_008624202.1">
    <property type="nucleotide sequence ID" value="XM_008625980.1"/>
</dbReference>
<gene>
    <name evidence="1" type="ORF">PVVCY_1104000</name>
</gene>
<proteinExistence type="predicted"/>